<evidence type="ECO:0000256" key="2">
    <source>
        <dbReference type="ARBA" id="ARBA00022448"/>
    </source>
</evidence>
<name>A0A2K9BNT9_9MOLU</name>
<feature type="transmembrane region" description="Helical" evidence="7">
    <location>
        <begin position="74"/>
        <end position="96"/>
    </location>
</feature>
<dbReference type="RefSeq" id="WP_051591838.1">
    <property type="nucleotide sequence ID" value="NZ_CP025257.1"/>
</dbReference>
<keyword evidence="6 7" id="KW-0472">Membrane</keyword>
<dbReference type="Gene3D" id="1.10.3720.10">
    <property type="entry name" value="MetI-like"/>
    <property type="match status" value="1"/>
</dbReference>
<comment type="similarity">
    <text evidence="7">Belongs to the binding-protein-dependent transport system permease family.</text>
</comment>
<dbReference type="GO" id="GO:0005886">
    <property type="term" value="C:plasma membrane"/>
    <property type="evidence" value="ECO:0007669"/>
    <property type="project" value="UniProtKB-SubCell"/>
</dbReference>
<evidence type="ECO:0000256" key="7">
    <source>
        <dbReference type="RuleBase" id="RU363032"/>
    </source>
</evidence>
<dbReference type="Pfam" id="PF00528">
    <property type="entry name" value="BPD_transp_1"/>
    <property type="match status" value="1"/>
</dbReference>
<dbReference type="NCBIfam" id="NF043081">
    <property type="entry name" value="MMSYN1_0165"/>
    <property type="match status" value="1"/>
</dbReference>
<dbReference type="InterPro" id="IPR000515">
    <property type="entry name" value="MetI-like"/>
</dbReference>
<dbReference type="AlphaFoldDB" id="A0A2K9BNT9"/>
<evidence type="ECO:0000256" key="6">
    <source>
        <dbReference type="ARBA" id="ARBA00023136"/>
    </source>
</evidence>
<feature type="transmembrane region" description="Helical" evidence="7">
    <location>
        <begin position="226"/>
        <end position="250"/>
    </location>
</feature>
<keyword evidence="2 7" id="KW-0813">Transport</keyword>
<dbReference type="SUPFAM" id="SSF161098">
    <property type="entry name" value="MetI-like"/>
    <property type="match status" value="1"/>
</dbReference>
<evidence type="ECO:0000256" key="1">
    <source>
        <dbReference type="ARBA" id="ARBA00004651"/>
    </source>
</evidence>
<keyword evidence="5 7" id="KW-1133">Transmembrane helix</keyword>
<reference evidence="9 10" key="1">
    <citation type="submission" date="2017-12" db="EMBL/GenBank/DDBJ databases">
        <title>Mesoplasma syrphidae YJS, Complete Genome.</title>
        <authorList>
            <person name="Knight T.F."/>
            <person name="Citino T."/>
            <person name="Rubinstein R."/>
            <person name="Neuschaefer Z."/>
        </authorList>
    </citation>
    <scope>NUCLEOTIDE SEQUENCE [LARGE SCALE GENOMIC DNA]</scope>
    <source>
        <strain evidence="9 10">YJS</strain>
    </source>
</reference>
<dbReference type="PANTHER" id="PTHR30465">
    <property type="entry name" value="INNER MEMBRANE ABC TRANSPORTER"/>
    <property type="match status" value="1"/>
</dbReference>
<feature type="transmembrane region" description="Helical" evidence="7">
    <location>
        <begin position="262"/>
        <end position="286"/>
    </location>
</feature>
<proteinExistence type="inferred from homology"/>
<evidence type="ECO:0000259" key="8">
    <source>
        <dbReference type="PROSITE" id="PS50928"/>
    </source>
</evidence>
<dbReference type="Proteomes" id="UP000233419">
    <property type="component" value="Chromosome"/>
</dbReference>
<feature type="transmembrane region" description="Helical" evidence="7">
    <location>
        <begin position="406"/>
        <end position="433"/>
    </location>
</feature>
<dbReference type="PROSITE" id="PS50928">
    <property type="entry name" value="ABC_TM1"/>
    <property type="match status" value="1"/>
</dbReference>
<evidence type="ECO:0000256" key="3">
    <source>
        <dbReference type="ARBA" id="ARBA00022475"/>
    </source>
</evidence>
<protein>
    <submittedName>
        <fullName evidence="9">ABC transporter permease</fullName>
    </submittedName>
</protein>
<accession>A0A2K9BNT9</accession>
<keyword evidence="10" id="KW-1185">Reference proteome</keyword>
<comment type="subcellular location">
    <subcellularLocation>
        <location evidence="1 7">Cell membrane</location>
        <topology evidence="1 7">Multi-pass membrane protein</topology>
    </subcellularLocation>
</comment>
<dbReference type="CDD" id="cd06261">
    <property type="entry name" value="TM_PBP2"/>
    <property type="match status" value="1"/>
</dbReference>
<feature type="transmembrane region" description="Helical" evidence="7">
    <location>
        <begin position="306"/>
        <end position="324"/>
    </location>
</feature>
<keyword evidence="4 7" id="KW-0812">Transmembrane</keyword>
<dbReference type="InterPro" id="IPR035906">
    <property type="entry name" value="MetI-like_sf"/>
</dbReference>
<dbReference type="GO" id="GO:0055085">
    <property type="term" value="P:transmembrane transport"/>
    <property type="evidence" value="ECO:0007669"/>
    <property type="project" value="InterPro"/>
</dbReference>
<dbReference type="KEGG" id="msyr:CXP39_02745"/>
<organism evidence="9 10">
    <name type="scientific">Mesoplasma syrphidae</name>
    <dbReference type="NCBI Taxonomy" id="225999"/>
    <lineage>
        <taxon>Bacteria</taxon>
        <taxon>Bacillati</taxon>
        <taxon>Mycoplasmatota</taxon>
        <taxon>Mollicutes</taxon>
        <taxon>Entomoplasmatales</taxon>
        <taxon>Entomoplasmataceae</taxon>
        <taxon>Mesoplasma</taxon>
    </lineage>
</organism>
<sequence length="443" mass="49347">MIKNKETISDYSIKKKAKQKAFDINSVELNLDDELMYGKPSRFRALKYQYEDFNANLYKFFRAHPLIGYSFKRIVYGFLTLLAAIIILFLLVNAVTDVDQYMPENWDKLGLIHGSDRYNKFLEDRMKLFGVYGSVTERLFLYLKNITPFIPKTIVTGETIYFSSSPLTGDGGMTTALLSNALKVGGDGIWNSIVETKTVWVYLGVVSSKSIGTPGSTEILELFNKAIPYSFAFGSVSVIISYLIGVPLGIQAAKRKGKPSDNIINGANILLVAAPAVVIIIGVYLLSISVFGHSAMFNSGSFWTKFWPVVALVLLMTPSTVILTRRYVIDEMTADYTKFAYAKGMGESKVYYIHIFRNAGIRIIRQFPLDLAVTLFGASILTEQQWGIPGMSPFIVKAVSGTKDSFVILGFISFAAFVRIFASLVSDLTMVWMDPRVSLGNKK</sequence>
<evidence type="ECO:0000256" key="4">
    <source>
        <dbReference type="ARBA" id="ARBA00022692"/>
    </source>
</evidence>
<evidence type="ECO:0000313" key="9">
    <source>
        <dbReference type="EMBL" id="AUF83703.1"/>
    </source>
</evidence>
<gene>
    <name evidence="9" type="ORF">CXP39_02745</name>
</gene>
<dbReference type="OrthoDB" id="9773221at2"/>
<evidence type="ECO:0000313" key="10">
    <source>
        <dbReference type="Proteomes" id="UP000233419"/>
    </source>
</evidence>
<dbReference type="EMBL" id="CP025257">
    <property type="protein sequence ID" value="AUF83703.1"/>
    <property type="molecule type" value="Genomic_DNA"/>
</dbReference>
<feature type="domain" description="ABC transmembrane type-1" evidence="8">
    <location>
        <begin position="227"/>
        <end position="430"/>
    </location>
</feature>
<dbReference type="PANTHER" id="PTHR30465:SF0">
    <property type="entry name" value="OLIGOPEPTIDE TRANSPORT SYSTEM PERMEASE PROTEIN APPB"/>
    <property type="match status" value="1"/>
</dbReference>
<evidence type="ECO:0000256" key="5">
    <source>
        <dbReference type="ARBA" id="ARBA00022989"/>
    </source>
</evidence>
<keyword evidence="3" id="KW-1003">Cell membrane</keyword>